<comment type="catalytic activity">
    <reaction evidence="4 5">
        <text>an acyl phosphate + H2O = a carboxylate + phosphate + H(+)</text>
        <dbReference type="Rhea" id="RHEA:14965"/>
        <dbReference type="ChEBI" id="CHEBI:15377"/>
        <dbReference type="ChEBI" id="CHEBI:15378"/>
        <dbReference type="ChEBI" id="CHEBI:29067"/>
        <dbReference type="ChEBI" id="CHEBI:43474"/>
        <dbReference type="ChEBI" id="CHEBI:59918"/>
        <dbReference type="EC" id="3.6.1.7"/>
    </reaction>
</comment>
<feature type="active site" evidence="5">
    <location>
        <position position="26"/>
    </location>
</feature>
<gene>
    <name evidence="8" type="primary">yccX</name>
    <name evidence="8" type="ORF">CSLFYP84_00769</name>
</gene>
<dbReference type="InterPro" id="IPR020456">
    <property type="entry name" value="Acylphosphatase"/>
</dbReference>
<dbReference type="AlphaFoldDB" id="A0A6N3A7K0"/>
<dbReference type="SUPFAM" id="SSF54975">
    <property type="entry name" value="Acylphosphatase/BLUF domain-like"/>
    <property type="match status" value="1"/>
</dbReference>
<feature type="active site" evidence="5">
    <location>
        <position position="44"/>
    </location>
</feature>
<dbReference type="InterPro" id="IPR001792">
    <property type="entry name" value="Acylphosphatase-like_dom"/>
</dbReference>
<evidence type="ECO:0000256" key="5">
    <source>
        <dbReference type="PROSITE-ProRule" id="PRU00520"/>
    </source>
</evidence>
<comment type="similarity">
    <text evidence="1 6">Belongs to the acylphosphatase family.</text>
</comment>
<dbReference type="Gene3D" id="3.30.70.100">
    <property type="match status" value="1"/>
</dbReference>
<accession>A0A6N3A7K0</accession>
<dbReference type="PANTHER" id="PTHR47268">
    <property type="entry name" value="ACYLPHOSPHATASE"/>
    <property type="match status" value="1"/>
</dbReference>
<dbReference type="EC" id="3.6.1.7" evidence="2 5"/>
<dbReference type="Pfam" id="PF00708">
    <property type="entry name" value="Acylphosphatase"/>
    <property type="match status" value="1"/>
</dbReference>
<dbReference type="InterPro" id="IPR036046">
    <property type="entry name" value="Acylphosphatase-like_dom_sf"/>
</dbReference>
<dbReference type="GO" id="GO:0003998">
    <property type="term" value="F:acylphosphatase activity"/>
    <property type="evidence" value="ECO:0007669"/>
    <property type="project" value="UniProtKB-EC"/>
</dbReference>
<dbReference type="PROSITE" id="PS51160">
    <property type="entry name" value="ACYLPHOSPHATASE_3"/>
    <property type="match status" value="1"/>
</dbReference>
<dbReference type="PANTHER" id="PTHR47268:SF4">
    <property type="entry name" value="ACYLPHOSPHATASE"/>
    <property type="match status" value="1"/>
</dbReference>
<sequence>MRGLVIEMKTRRHIYFSGTVQGVGFRYRAMYAARSLGLTGWVRNLWDERVEMEVQGDLKSINLMLRQMEEGHFIHISDMETEEMPIVEREVGFHIIG</sequence>
<evidence type="ECO:0000256" key="2">
    <source>
        <dbReference type="ARBA" id="ARBA00012150"/>
    </source>
</evidence>
<evidence type="ECO:0000256" key="3">
    <source>
        <dbReference type="ARBA" id="ARBA00015991"/>
    </source>
</evidence>
<dbReference type="EMBL" id="CACRUA010000007">
    <property type="protein sequence ID" value="VYT86288.1"/>
    <property type="molecule type" value="Genomic_DNA"/>
</dbReference>
<protein>
    <recommendedName>
        <fullName evidence="3 5">acylphosphatase</fullName>
        <ecNumber evidence="2 5">3.6.1.7</ecNumber>
    </recommendedName>
</protein>
<evidence type="ECO:0000313" key="8">
    <source>
        <dbReference type="EMBL" id="VYT86288.1"/>
    </source>
</evidence>
<keyword evidence="5 8" id="KW-0378">Hydrolase</keyword>
<name>A0A6N3A7K0_CLOSY</name>
<reference evidence="8" key="1">
    <citation type="submission" date="2019-11" db="EMBL/GenBank/DDBJ databases">
        <authorList>
            <person name="Feng L."/>
        </authorList>
    </citation>
    <scope>NUCLEOTIDE SEQUENCE</scope>
    <source>
        <strain evidence="8">CsymbiosumLFYP84</strain>
    </source>
</reference>
<evidence type="ECO:0000259" key="7">
    <source>
        <dbReference type="PROSITE" id="PS51160"/>
    </source>
</evidence>
<organism evidence="8">
    <name type="scientific">Clostridium symbiosum</name>
    <name type="common">Bacteroides symbiosus</name>
    <dbReference type="NCBI Taxonomy" id="1512"/>
    <lineage>
        <taxon>Bacteria</taxon>
        <taxon>Bacillati</taxon>
        <taxon>Bacillota</taxon>
        <taxon>Clostridia</taxon>
        <taxon>Lachnospirales</taxon>
        <taxon>Lachnospiraceae</taxon>
        <taxon>Otoolea</taxon>
    </lineage>
</organism>
<evidence type="ECO:0000256" key="4">
    <source>
        <dbReference type="ARBA" id="ARBA00047645"/>
    </source>
</evidence>
<evidence type="ECO:0000256" key="1">
    <source>
        <dbReference type="ARBA" id="ARBA00005614"/>
    </source>
</evidence>
<proteinExistence type="inferred from homology"/>
<feature type="domain" description="Acylphosphatase-like" evidence="7">
    <location>
        <begin position="11"/>
        <end position="97"/>
    </location>
</feature>
<evidence type="ECO:0000256" key="6">
    <source>
        <dbReference type="RuleBase" id="RU004168"/>
    </source>
</evidence>